<reference evidence="2 3" key="1">
    <citation type="journal article" date="2015" name="Genome Biol.">
        <title>Comparative genomics of Steinernema reveals deeply conserved gene regulatory networks.</title>
        <authorList>
            <person name="Dillman A.R."/>
            <person name="Macchietto M."/>
            <person name="Porter C.F."/>
            <person name="Rogers A."/>
            <person name="Williams B."/>
            <person name="Antoshechkin I."/>
            <person name="Lee M.M."/>
            <person name="Goodwin Z."/>
            <person name="Lu X."/>
            <person name="Lewis E.E."/>
            <person name="Goodrich-Blair H."/>
            <person name="Stock S.P."/>
            <person name="Adams B.J."/>
            <person name="Sternberg P.W."/>
            <person name="Mortazavi A."/>
        </authorList>
    </citation>
    <scope>NUCLEOTIDE SEQUENCE [LARGE SCALE GENOMIC DNA]</scope>
    <source>
        <strain evidence="2 3">ALL</strain>
    </source>
</reference>
<keyword evidence="3" id="KW-1185">Reference proteome</keyword>
<protein>
    <submittedName>
        <fullName evidence="2">Uncharacterized protein</fullName>
    </submittedName>
</protein>
<sequence length="268" mass="29505">MSRNSSSPERTPHASPEPPRASDAAPLSPTSIATLTALLETDLIPRSSDEDVTSFGMFERYRVPPYRREENRTFYASNGQQQTIDGSGIEEFEGFEFSQGEFSVQQFFAEVPPLVGGYGYLDSITEEESDDLRSQSSASSHRFAASFSTPTCSTSTVLRSPPLAEPEELEEEEDYSDGEKDAKTPETVVEKPQSKIPILSRILREKYGTSSPEAVVKTSQKENELFSEAEESEAEEHQESPATPEDPSSTRQALATVTVEKALVKVGF</sequence>
<dbReference type="EMBL" id="AZBU02000004">
    <property type="protein sequence ID" value="TKR80772.1"/>
    <property type="molecule type" value="Genomic_DNA"/>
</dbReference>
<feature type="region of interest" description="Disordered" evidence="1">
    <location>
        <begin position="1"/>
        <end position="29"/>
    </location>
</feature>
<feature type="compositionally biased region" description="Low complexity" evidence="1">
    <location>
        <begin position="134"/>
        <end position="148"/>
    </location>
</feature>
<evidence type="ECO:0000313" key="2">
    <source>
        <dbReference type="EMBL" id="TKR80772.1"/>
    </source>
</evidence>
<feature type="compositionally biased region" description="Basic and acidic residues" evidence="1">
    <location>
        <begin position="177"/>
        <end position="193"/>
    </location>
</feature>
<evidence type="ECO:0000256" key="1">
    <source>
        <dbReference type="SAM" id="MobiDB-lite"/>
    </source>
</evidence>
<organism evidence="2 3">
    <name type="scientific">Steinernema carpocapsae</name>
    <name type="common">Entomopathogenic nematode</name>
    <dbReference type="NCBI Taxonomy" id="34508"/>
    <lineage>
        <taxon>Eukaryota</taxon>
        <taxon>Metazoa</taxon>
        <taxon>Ecdysozoa</taxon>
        <taxon>Nematoda</taxon>
        <taxon>Chromadorea</taxon>
        <taxon>Rhabditida</taxon>
        <taxon>Tylenchina</taxon>
        <taxon>Panagrolaimomorpha</taxon>
        <taxon>Strongyloidoidea</taxon>
        <taxon>Steinernematidae</taxon>
        <taxon>Steinernema</taxon>
    </lineage>
</organism>
<gene>
    <name evidence="2" type="ORF">L596_014786</name>
</gene>
<feature type="compositionally biased region" description="Acidic residues" evidence="1">
    <location>
        <begin position="165"/>
        <end position="176"/>
    </location>
</feature>
<feature type="compositionally biased region" description="Acidic residues" evidence="1">
    <location>
        <begin position="225"/>
        <end position="236"/>
    </location>
</feature>
<comment type="caution">
    <text evidence="2">The sequence shown here is derived from an EMBL/GenBank/DDBJ whole genome shotgun (WGS) entry which is preliminary data.</text>
</comment>
<reference evidence="2 3" key="2">
    <citation type="journal article" date="2019" name="G3 (Bethesda)">
        <title>Hybrid Assembly of the Genome of the Entomopathogenic Nematode Steinernema carpocapsae Identifies the X-Chromosome.</title>
        <authorList>
            <person name="Serra L."/>
            <person name="Macchietto M."/>
            <person name="Macias-Munoz A."/>
            <person name="McGill C.J."/>
            <person name="Rodriguez I.M."/>
            <person name="Rodriguez B."/>
            <person name="Murad R."/>
            <person name="Mortazavi A."/>
        </authorList>
    </citation>
    <scope>NUCLEOTIDE SEQUENCE [LARGE SCALE GENOMIC DNA]</scope>
    <source>
        <strain evidence="2 3">ALL</strain>
    </source>
</reference>
<feature type="region of interest" description="Disordered" evidence="1">
    <location>
        <begin position="208"/>
        <end position="252"/>
    </location>
</feature>
<dbReference type="Proteomes" id="UP000298663">
    <property type="component" value="Unassembled WGS sequence"/>
</dbReference>
<proteinExistence type="predicted"/>
<name>A0A4U5NDR9_STECR</name>
<dbReference type="AlphaFoldDB" id="A0A4U5NDR9"/>
<accession>A0A4U5NDR9</accession>
<feature type="compositionally biased region" description="Polar residues" evidence="1">
    <location>
        <begin position="149"/>
        <end position="158"/>
    </location>
</feature>
<evidence type="ECO:0000313" key="3">
    <source>
        <dbReference type="Proteomes" id="UP000298663"/>
    </source>
</evidence>
<feature type="region of interest" description="Disordered" evidence="1">
    <location>
        <begin position="126"/>
        <end position="195"/>
    </location>
</feature>